<dbReference type="InterPro" id="IPR010982">
    <property type="entry name" value="Lambda_DNA-bd_dom_sf"/>
</dbReference>
<name>A0A0M2H4H2_9MICO</name>
<dbReference type="InterPro" id="IPR046335">
    <property type="entry name" value="LacI/GalR-like_sensor"/>
</dbReference>
<dbReference type="GO" id="GO:0000976">
    <property type="term" value="F:transcription cis-regulatory region binding"/>
    <property type="evidence" value="ECO:0007669"/>
    <property type="project" value="TreeGrafter"/>
</dbReference>
<dbReference type="CDD" id="cd06267">
    <property type="entry name" value="PBP1_LacI_sugar_binding-like"/>
    <property type="match status" value="1"/>
</dbReference>
<evidence type="ECO:0000313" key="5">
    <source>
        <dbReference type="EMBL" id="KJL38632.1"/>
    </source>
</evidence>
<dbReference type="InterPro" id="IPR028082">
    <property type="entry name" value="Peripla_BP_I"/>
</dbReference>
<dbReference type="STRING" id="92835.RS81_02427"/>
<dbReference type="GO" id="GO:0003700">
    <property type="term" value="F:DNA-binding transcription factor activity"/>
    <property type="evidence" value="ECO:0007669"/>
    <property type="project" value="TreeGrafter"/>
</dbReference>
<dbReference type="Gene3D" id="1.10.260.40">
    <property type="entry name" value="lambda repressor-like DNA-binding domains"/>
    <property type="match status" value="1"/>
</dbReference>
<sequence>MTDVARHAGVSLGTVSNTLNSPEKVSDATRRRVLASIAELGFVRNDAARSLAAGTSSTVGLVVADLGNSFFVDIARGAEQVLRRQGMNLLIANTDIDPQREVGNLETFERARVAGIILAPLDTALARTEVLPVRTTPTVFVNWRSDARFSSVAVDEGHGGALAASHLLSLGRRRLLYVGGPLFLNAVRERYEGVQRAVAAHDDARIDLMETRGLTIRHGREAGLRIIEDGAGRYDGIVAPSDLVAVGLVQAFATQVGFSVPGDIAITGYDDNHFASESAVPITTISQPGEQMGSVAAELLLERIAEPGAIARSLVLEPHLIPRASTLPRA</sequence>
<keyword evidence="2" id="KW-0238">DNA-binding</keyword>
<dbReference type="SMART" id="SM00354">
    <property type="entry name" value="HTH_LACI"/>
    <property type="match status" value="1"/>
</dbReference>
<dbReference type="PANTHER" id="PTHR30146">
    <property type="entry name" value="LACI-RELATED TRANSCRIPTIONAL REPRESSOR"/>
    <property type="match status" value="1"/>
</dbReference>
<evidence type="ECO:0000259" key="4">
    <source>
        <dbReference type="PROSITE" id="PS50932"/>
    </source>
</evidence>
<evidence type="ECO:0000256" key="1">
    <source>
        <dbReference type="ARBA" id="ARBA00023015"/>
    </source>
</evidence>
<dbReference type="SUPFAM" id="SSF47413">
    <property type="entry name" value="lambda repressor-like DNA-binding domains"/>
    <property type="match status" value="1"/>
</dbReference>
<dbReference type="Proteomes" id="UP000033956">
    <property type="component" value="Unassembled WGS sequence"/>
</dbReference>
<dbReference type="SUPFAM" id="SSF53822">
    <property type="entry name" value="Periplasmic binding protein-like I"/>
    <property type="match status" value="1"/>
</dbReference>
<accession>A0A0M2H4H2</accession>
<dbReference type="CDD" id="cd01392">
    <property type="entry name" value="HTH_LacI"/>
    <property type="match status" value="1"/>
</dbReference>
<dbReference type="AlphaFoldDB" id="A0A0M2H4H2"/>
<reference evidence="5 6" key="1">
    <citation type="submission" date="2015-02" db="EMBL/GenBank/DDBJ databases">
        <title>Draft genome sequences of ten Microbacterium spp. with emphasis on heavy metal contaminated environments.</title>
        <authorList>
            <person name="Corretto E."/>
        </authorList>
    </citation>
    <scope>NUCLEOTIDE SEQUENCE [LARGE SCALE GENOMIC DNA]</scope>
    <source>
        <strain evidence="5 6">DSM 12510</strain>
    </source>
</reference>
<dbReference type="EMBL" id="JYIZ01000054">
    <property type="protein sequence ID" value="KJL38632.1"/>
    <property type="molecule type" value="Genomic_DNA"/>
</dbReference>
<dbReference type="Pfam" id="PF13377">
    <property type="entry name" value="Peripla_BP_3"/>
    <property type="match status" value="1"/>
</dbReference>
<gene>
    <name evidence="5" type="primary">rbsR_5</name>
    <name evidence="5" type="ORF">RS81_02427</name>
</gene>
<evidence type="ECO:0000256" key="2">
    <source>
        <dbReference type="ARBA" id="ARBA00023125"/>
    </source>
</evidence>
<dbReference type="Pfam" id="PF00356">
    <property type="entry name" value="LacI"/>
    <property type="match status" value="1"/>
</dbReference>
<dbReference type="OrthoDB" id="37081at2"/>
<dbReference type="PROSITE" id="PS50932">
    <property type="entry name" value="HTH_LACI_2"/>
    <property type="match status" value="1"/>
</dbReference>
<dbReference type="PANTHER" id="PTHR30146:SF109">
    <property type="entry name" value="HTH-TYPE TRANSCRIPTIONAL REGULATOR GALS"/>
    <property type="match status" value="1"/>
</dbReference>
<organism evidence="5 6">
    <name type="scientific">Microbacterium terrae</name>
    <dbReference type="NCBI Taxonomy" id="69369"/>
    <lineage>
        <taxon>Bacteria</taxon>
        <taxon>Bacillati</taxon>
        <taxon>Actinomycetota</taxon>
        <taxon>Actinomycetes</taxon>
        <taxon>Micrococcales</taxon>
        <taxon>Microbacteriaceae</taxon>
        <taxon>Microbacterium</taxon>
    </lineage>
</organism>
<evidence type="ECO:0000256" key="3">
    <source>
        <dbReference type="ARBA" id="ARBA00023163"/>
    </source>
</evidence>
<feature type="domain" description="HTH lacI-type" evidence="4">
    <location>
        <begin position="1"/>
        <end position="53"/>
    </location>
</feature>
<protein>
    <submittedName>
        <fullName evidence="5">Ribose operon repressor</fullName>
    </submittedName>
</protein>
<proteinExistence type="predicted"/>
<comment type="caution">
    <text evidence="5">The sequence shown here is derived from an EMBL/GenBank/DDBJ whole genome shotgun (WGS) entry which is preliminary data.</text>
</comment>
<dbReference type="PATRIC" id="fig|92835.4.peg.2459"/>
<keyword evidence="6" id="KW-1185">Reference proteome</keyword>
<dbReference type="RefSeq" id="WP_045276353.1">
    <property type="nucleotide sequence ID" value="NZ_JYIZ01000054.1"/>
</dbReference>
<keyword evidence="1" id="KW-0805">Transcription regulation</keyword>
<dbReference type="Gene3D" id="3.40.50.2300">
    <property type="match status" value="2"/>
</dbReference>
<keyword evidence="3" id="KW-0804">Transcription</keyword>
<dbReference type="InterPro" id="IPR000843">
    <property type="entry name" value="HTH_LacI"/>
</dbReference>
<evidence type="ECO:0000313" key="6">
    <source>
        <dbReference type="Proteomes" id="UP000033956"/>
    </source>
</evidence>